<protein>
    <submittedName>
        <fullName evidence="2">Putative rna-binding protein 42 s</fullName>
    </submittedName>
</protein>
<accession>A0A6M2DVQ9</accession>
<evidence type="ECO:0000256" key="1">
    <source>
        <dbReference type="SAM" id="MobiDB-lite"/>
    </source>
</evidence>
<sequence length="248" mass="27785">MACDKFRQMEDEMSRFEAEISVEQSALLHQHSARPVIGVNTYNQVQQQLQQHITPETMVHQSLGFSMLTSYSPIAPPPPPPIMLPSQLQRLMQARVDPLENMQEQATPYEPPPQVYSAEPVLIAKPTVLACEPKLYNKPAAPPEEKKPKIDLSTIHIDASSRMNRLKNEGHLTNSHSSKQPTNEMAAVAIMQGKASSSLQSFGDDRPRKKNKKLIRTAGGQTWEDPSLQDWEDDDFRIFCGDLGKGDT</sequence>
<feature type="region of interest" description="Disordered" evidence="1">
    <location>
        <begin position="195"/>
        <end position="228"/>
    </location>
</feature>
<dbReference type="AlphaFoldDB" id="A0A6M2DVQ9"/>
<reference evidence="2" key="1">
    <citation type="submission" date="2020-03" db="EMBL/GenBank/DDBJ databases">
        <title>Transcriptomic Profiling of the Digestive Tract of the Rat Flea, Xenopsylla cheopis, Following Blood Feeding and Infection with Yersinia pestis.</title>
        <authorList>
            <person name="Bland D.M."/>
            <person name="Martens C.A."/>
            <person name="Virtaneva K."/>
            <person name="Kanakabandi K."/>
            <person name="Long D."/>
            <person name="Rosenke R."/>
            <person name="Saturday G.A."/>
            <person name="Hoyt F.H."/>
            <person name="Bruno D.P."/>
            <person name="Ribeiro J.M.C."/>
            <person name="Hinnebusch J."/>
        </authorList>
    </citation>
    <scope>NUCLEOTIDE SEQUENCE</scope>
</reference>
<name>A0A6M2DVQ9_XENCH</name>
<dbReference type="EMBL" id="GIIL01005974">
    <property type="protein sequence ID" value="NOV49700.1"/>
    <property type="molecule type" value="Transcribed_RNA"/>
</dbReference>
<evidence type="ECO:0000313" key="2">
    <source>
        <dbReference type="EMBL" id="NOV49700.1"/>
    </source>
</evidence>
<proteinExistence type="predicted"/>
<organism evidence="2">
    <name type="scientific">Xenopsylla cheopis</name>
    <name type="common">Oriental rat flea</name>
    <name type="synonym">Pulex cheopis</name>
    <dbReference type="NCBI Taxonomy" id="163159"/>
    <lineage>
        <taxon>Eukaryota</taxon>
        <taxon>Metazoa</taxon>
        <taxon>Ecdysozoa</taxon>
        <taxon>Arthropoda</taxon>
        <taxon>Hexapoda</taxon>
        <taxon>Insecta</taxon>
        <taxon>Pterygota</taxon>
        <taxon>Neoptera</taxon>
        <taxon>Endopterygota</taxon>
        <taxon>Siphonaptera</taxon>
        <taxon>Pulicidae</taxon>
        <taxon>Xenopsyllinae</taxon>
        <taxon>Xenopsylla</taxon>
    </lineage>
</organism>